<name>A0ABP5FP21_9MICO</name>
<accession>A0ABP5FP21</accession>
<comment type="caution">
    <text evidence="3">The sequence shown here is derived from an EMBL/GenBank/DDBJ whole genome shotgun (WGS) entry which is preliminary data.</text>
</comment>
<feature type="region of interest" description="Disordered" evidence="1">
    <location>
        <begin position="46"/>
        <end position="76"/>
    </location>
</feature>
<sequence length="263" mass="27261">MLCAGLVLLAGCGSPSSPGGSPTPVEPSATGWYAYAPLPSTTVAGNGTVVTTPGAPGTQVSPPSAPAGAPSRHDTVGAAAMSPDEFWALVDGVAGPDPAAAARALTDQLRAMPVERIVAYEKQFVAQMARANTFVHRAAAETIMGYTSQDVFVNFRTWVLYQGRTVFEAFVADPDSLAGRGPVDDEQIAMTEPLEFAPTEVWQAKTGRDPYDEGSGAPDGSSVYAEPIGTPVDRSQLATRFPRLTAAYVGPAAPGVPAPVRTR</sequence>
<dbReference type="EMBL" id="BAAANB010000021">
    <property type="protein sequence ID" value="GAA2031048.1"/>
    <property type="molecule type" value="Genomic_DNA"/>
</dbReference>
<evidence type="ECO:0000256" key="1">
    <source>
        <dbReference type="SAM" id="MobiDB-lite"/>
    </source>
</evidence>
<reference evidence="4" key="1">
    <citation type="journal article" date="2019" name="Int. J. Syst. Evol. Microbiol.">
        <title>The Global Catalogue of Microorganisms (GCM) 10K type strain sequencing project: providing services to taxonomists for standard genome sequencing and annotation.</title>
        <authorList>
            <consortium name="The Broad Institute Genomics Platform"/>
            <consortium name="The Broad Institute Genome Sequencing Center for Infectious Disease"/>
            <person name="Wu L."/>
            <person name="Ma J."/>
        </authorList>
    </citation>
    <scope>NUCLEOTIDE SEQUENCE [LARGE SCALE GENOMIC DNA]</scope>
    <source>
        <strain evidence="4">JCM 14283</strain>
    </source>
</reference>
<keyword evidence="4" id="KW-1185">Reference proteome</keyword>
<proteinExistence type="predicted"/>
<organism evidence="3 4">
    <name type="scientific">Terrabacter terrae</name>
    <dbReference type="NCBI Taxonomy" id="318434"/>
    <lineage>
        <taxon>Bacteria</taxon>
        <taxon>Bacillati</taxon>
        <taxon>Actinomycetota</taxon>
        <taxon>Actinomycetes</taxon>
        <taxon>Micrococcales</taxon>
        <taxon>Intrasporangiaceae</taxon>
        <taxon>Terrabacter</taxon>
    </lineage>
</organism>
<gene>
    <name evidence="3" type="ORF">GCM10009740_21010</name>
</gene>
<protein>
    <recommendedName>
        <fullName evidence="2">DUF4240 domain-containing protein</fullName>
    </recommendedName>
</protein>
<dbReference type="Pfam" id="PF14024">
    <property type="entry name" value="DUF4240"/>
    <property type="match status" value="1"/>
</dbReference>
<feature type="domain" description="DUF4240" evidence="2">
    <location>
        <begin position="81"/>
        <end position="189"/>
    </location>
</feature>
<evidence type="ECO:0000313" key="4">
    <source>
        <dbReference type="Proteomes" id="UP001501285"/>
    </source>
</evidence>
<dbReference type="Proteomes" id="UP001501285">
    <property type="component" value="Unassembled WGS sequence"/>
</dbReference>
<dbReference type="InterPro" id="IPR025334">
    <property type="entry name" value="DUF4240"/>
</dbReference>
<feature type="compositionally biased region" description="Low complexity" evidence="1">
    <location>
        <begin position="46"/>
        <end position="70"/>
    </location>
</feature>
<evidence type="ECO:0000259" key="2">
    <source>
        <dbReference type="Pfam" id="PF14024"/>
    </source>
</evidence>
<evidence type="ECO:0000313" key="3">
    <source>
        <dbReference type="EMBL" id="GAA2031048.1"/>
    </source>
</evidence>
<feature type="region of interest" description="Disordered" evidence="1">
    <location>
        <begin position="206"/>
        <end position="229"/>
    </location>
</feature>